<comment type="caution">
    <text evidence="2">The sequence shown here is derived from an EMBL/GenBank/DDBJ whole genome shotgun (WGS) entry which is preliminary data.</text>
</comment>
<feature type="region of interest" description="Disordered" evidence="1">
    <location>
        <begin position="39"/>
        <end position="59"/>
    </location>
</feature>
<name>A0A286UWX2_9AGAM</name>
<evidence type="ECO:0000313" key="3">
    <source>
        <dbReference type="Proteomes" id="UP000217199"/>
    </source>
</evidence>
<organism evidence="2 3">
    <name type="scientific">Pyrrhoderma noxium</name>
    <dbReference type="NCBI Taxonomy" id="2282107"/>
    <lineage>
        <taxon>Eukaryota</taxon>
        <taxon>Fungi</taxon>
        <taxon>Dikarya</taxon>
        <taxon>Basidiomycota</taxon>
        <taxon>Agaricomycotina</taxon>
        <taxon>Agaricomycetes</taxon>
        <taxon>Hymenochaetales</taxon>
        <taxon>Hymenochaetaceae</taxon>
        <taxon>Pyrrhoderma</taxon>
    </lineage>
</organism>
<reference evidence="2 3" key="1">
    <citation type="journal article" date="2017" name="Mol. Ecol.">
        <title>Comparative and population genomic landscape of Phellinus noxius: A hypervariable fungus causing root rot in trees.</title>
        <authorList>
            <person name="Chung C.L."/>
            <person name="Lee T.J."/>
            <person name="Akiba M."/>
            <person name="Lee H.H."/>
            <person name="Kuo T.H."/>
            <person name="Liu D."/>
            <person name="Ke H.M."/>
            <person name="Yokoi T."/>
            <person name="Roa M.B."/>
            <person name="Lu M.J."/>
            <person name="Chang Y.Y."/>
            <person name="Ann P.J."/>
            <person name="Tsai J.N."/>
            <person name="Chen C.Y."/>
            <person name="Tzean S.S."/>
            <person name="Ota Y."/>
            <person name="Hattori T."/>
            <person name="Sahashi N."/>
            <person name="Liou R.F."/>
            <person name="Kikuchi T."/>
            <person name="Tsai I.J."/>
        </authorList>
    </citation>
    <scope>NUCLEOTIDE SEQUENCE [LARGE SCALE GENOMIC DNA]</scope>
    <source>
        <strain evidence="2 3">FFPRI411160</strain>
    </source>
</reference>
<gene>
    <name evidence="2" type="ORF">PNOK_0114600</name>
</gene>
<dbReference type="InParanoid" id="A0A286UWX2"/>
<proteinExistence type="predicted"/>
<sequence length="168" mass="18490">MPTQYRGEGHTNCSTLQAQEEHQYYSILFSTLPILAGPPVTPQGPSPNPNPSPAGSSHPLFSPADVTLVRLPLPIPVTVSSPVHNPSSNYLLFNINVIRPVRHLHYSIAPPSSLSSYPCPVCRHLTFHICKLSLLGSLGLLGLRNRTVRDKLRIANKYNSVRTTHDTR</sequence>
<feature type="compositionally biased region" description="Pro residues" evidence="1">
    <location>
        <begin position="39"/>
        <end position="52"/>
    </location>
</feature>
<protein>
    <submittedName>
        <fullName evidence="2">Uncharacterized protein</fullName>
    </submittedName>
</protein>
<dbReference type="EMBL" id="NBII01000001">
    <property type="protein sequence ID" value="PAV24078.1"/>
    <property type="molecule type" value="Genomic_DNA"/>
</dbReference>
<evidence type="ECO:0000256" key="1">
    <source>
        <dbReference type="SAM" id="MobiDB-lite"/>
    </source>
</evidence>
<evidence type="ECO:0000313" key="2">
    <source>
        <dbReference type="EMBL" id="PAV24078.1"/>
    </source>
</evidence>
<accession>A0A286UWX2</accession>
<keyword evidence="3" id="KW-1185">Reference proteome</keyword>
<dbReference type="Proteomes" id="UP000217199">
    <property type="component" value="Unassembled WGS sequence"/>
</dbReference>
<dbReference type="AlphaFoldDB" id="A0A286UWX2"/>